<feature type="transmembrane region" description="Helical" evidence="1">
    <location>
        <begin position="150"/>
        <end position="174"/>
    </location>
</feature>
<dbReference type="AlphaFoldDB" id="A0A347ZP31"/>
<dbReference type="Proteomes" id="UP000256388">
    <property type="component" value="Unassembled WGS sequence"/>
</dbReference>
<dbReference type="Pfam" id="PF12730">
    <property type="entry name" value="ABC2_membrane_4"/>
    <property type="match status" value="1"/>
</dbReference>
<feature type="transmembrane region" description="Helical" evidence="1">
    <location>
        <begin position="181"/>
        <end position="203"/>
    </location>
</feature>
<dbReference type="RefSeq" id="WP_116225310.1">
    <property type="nucleotide sequence ID" value="NZ_AP018437.1"/>
</dbReference>
<keyword evidence="3" id="KW-1185">Reference proteome</keyword>
<gene>
    <name evidence="2" type="ORF">DFR64_2036</name>
</gene>
<keyword evidence="1" id="KW-0812">Transmembrane</keyword>
<evidence type="ECO:0000313" key="2">
    <source>
        <dbReference type="EMBL" id="REG08664.1"/>
    </source>
</evidence>
<reference evidence="2 3" key="1">
    <citation type="submission" date="2018-08" db="EMBL/GenBank/DDBJ databases">
        <title>Genomic Encyclopedia of Type Strains, Phase IV (KMG-IV): sequencing the most valuable type-strain genomes for metagenomic binning, comparative biology and taxonomic classification.</title>
        <authorList>
            <person name="Goeker M."/>
        </authorList>
    </citation>
    <scope>NUCLEOTIDE SEQUENCE [LARGE SCALE GENOMIC DNA]</scope>
    <source>
        <strain evidence="2 3">DSM 23923</strain>
    </source>
</reference>
<dbReference type="OrthoDB" id="5946463at2"/>
<dbReference type="EMBL" id="QUMS01000002">
    <property type="protein sequence ID" value="REG08664.1"/>
    <property type="molecule type" value="Genomic_DNA"/>
</dbReference>
<comment type="caution">
    <text evidence="2">The sequence shown here is derived from an EMBL/GenBank/DDBJ whole genome shotgun (WGS) entry which is preliminary data.</text>
</comment>
<evidence type="ECO:0000313" key="3">
    <source>
        <dbReference type="Proteomes" id="UP000256388"/>
    </source>
</evidence>
<accession>A0A347ZP31</accession>
<protein>
    <recommendedName>
        <fullName evidence="4">ABC-2 type transport system permease protein</fullName>
    </recommendedName>
</protein>
<keyword evidence="1" id="KW-1133">Transmembrane helix</keyword>
<keyword evidence="1" id="KW-0472">Membrane</keyword>
<evidence type="ECO:0000256" key="1">
    <source>
        <dbReference type="SAM" id="Phobius"/>
    </source>
</evidence>
<sequence length="254" mass="28951">MKSILHCLSAEILKMRRTLAILLCAIAPLIIGAIVVSMYLRDANYFMNWTMLNPWDQLGQMCLVYWNLLFIPLFIPLLTALLAQFEHNRHNWKLIYTLPNPRWSTYLAKWLVVQGLLFGCLVEIFVVIFLSGKLLNAFNSDYGFSAAFPLWEFCKLAGISFLACWILVSLHMWIGIRFSSFPMALGVGIFAMVGALFIFGQDISYYYPWTLPGITIVDVKDGILHLMPMFIGCLGGIVLAILSMYDLSHIEVYQ</sequence>
<name>A0A347ZP31_9CHLR</name>
<organism evidence="2 3">
    <name type="scientific">Pelolinea submarina</name>
    <dbReference type="NCBI Taxonomy" id="913107"/>
    <lineage>
        <taxon>Bacteria</taxon>
        <taxon>Bacillati</taxon>
        <taxon>Chloroflexota</taxon>
        <taxon>Anaerolineae</taxon>
        <taxon>Anaerolineales</taxon>
        <taxon>Anaerolineaceae</taxon>
        <taxon>Pelolinea</taxon>
    </lineage>
</organism>
<feature type="transmembrane region" description="Helical" evidence="1">
    <location>
        <begin position="223"/>
        <end position="245"/>
    </location>
</feature>
<evidence type="ECO:0008006" key="4">
    <source>
        <dbReference type="Google" id="ProtNLM"/>
    </source>
</evidence>
<feature type="transmembrane region" description="Helical" evidence="1">
    <location>
        <begin position="20"/>
        <end position="40"/>
    </location>
</feature>
<feature type="transmembrane region" description="Helical" evidence="1">
    <location>
        <begin position="63"/>
        <end position="85"/>
    </location>
</feature>
<feature type="transmembrane region" description="Helical" evidence="1">
    <location>
        <begin position="106"/>
        <end position="130"/>
    </location>
</feature>
<dbReference type="CDD" id="cd21809">
    <property type="entry name" value="ABC-2_lan_permease-like"/>
    <property type="match status" value="1"/>
</dbReference>
<proteinExistence type="predicted"/>